<sequence length="103" mass="12369">MFFDGFPTVSLRQFHIVGKVKDVGNPSKIFVGIRRKYLPMDNRGFIHNGLGRETRRKFTGKRRRNPSEIFPTDYQEYIDNSRDWEIRRKCITYLFNGIWSELH</sequence>
<evidence type="ECO:0000313" key="1">
    <source>
        <dbReference type="EMBL" id="CAA7015165.1"/>
    </source>
</evidence>
<keyword evidence="3" id="KW-1185">Reference proteome</keyword>
<gene>
    <name evidence="2" type="ORF">MERR_LOCUS16903</name>
    <name evidence="1" type="ORF">MERR_LOCUS2400</name>
</gene>
<dbReference type="Proteomes" id="UP000467841">
    <property type="component" value="Unassembled WGS sequence"/>
</dbReference>
<evidence type="ECO:0000313" key="3">
    <source>
        <dbReference type="Proteomes" id="UP000467841"/>
    </source>
</evidence>
<evidence type="ECO:0000313" key="2">
    <source>
        <dbReference type="EMBL" id="CAA7029668.1"/>
    </source>
</evidence>
<accession>A0A6D2IKX4</accession>
<dbReference type="EMBL" id="CACVBM020000150">
    <property type="protein sequence ID" value="CAA7015165.1"/>
    <property type="molecule type" value="Genomic_DNA"/>
</dbReference>
<proteinExistence type="predicted"/>
<protein>
    <submittedName>
        <fullName evidence="2">Uncharacterized protein</fullName>
    </submittedName>
</protein>
<organism evidence="2 3">
    <name type="scientific">Microthlaspi erraticum</name>
    <dbReference type="NCBI Taxonomy" id="1685480"/>
    <lineage>
        <taxon>Eukaryota</taxon>
        <taxon>Viridiplantae</taxon>
        <taxon>Streptophyta</taxon>
        <taxon>Embryophyta</taxon>
        <taxon>Tracheophyta</taxon>
        <taxon>Spermatophyta</taxon>
        <taxon>Magnoliopsida</taxon>
        <taxon>eudicotyledons</taxon>
        <taxon>Gunneridae</taxon>
        <taxon>Pentapetalae</taxon>
        <taxon>rosids</taxon>
        <taxon>malvids</taxon>
        <taxon>Brassicales</taxon>
        <taxon>Brassicaceae</taxon>
        <taxon>Coluteocarpeae</taxon>
        <taxon>Microthlaspi</taxon>
    </lineage>
</organism>
<name>A0A6D2IKX4_9BRAS</name>
<reference evidence="2 3" key="1">
    <citation type="submission" date="2020-01" db="EMBL/GenBank/DDBJ databases">
        <authorList>
            <person name="Mishra B."/>
        </authorList>
    </citation>
    <scope>NUCLEOTIDE SEQUENCE [LARGE SCALE GENOMIC DNA]</scope>
</reference>
<dbReference type="EMBL" id="CACVBM020001085">
    <property type="protein sequence ID" value="CAA7029668.1"/>
    <property type="molecule type" value="Genomic_DNA"/>
</dbReference>
<dbReference type="AlphaFoldDB" id="A0A6D2IKX4"/>